<dbReference type="AlphaFoldDB" id="A0AAV7IJK8"/>
<gene>
    <name evidence="2" type="ORF">KQX54_002906</name>
</gene>
<evidence type="ECO:0000256" key="1">
    <source>
        <dbReference type="SAM" id="MobiDB-lite"/>
    </source>
</evidence>
<feature type="region of interest" description="Disordered" evidence="1">
    <location>
        <begin position="24"/>
        <end position="44"/>
    </location>
</feature>
<sequence length="125" mass="13929">MRMQPQGNALNFAVSVIYDLKMSSTSKEPMQEPETRNQEPSLSNELQGLGSRACFSFQRFASQSTEPLSQSADGDGANLCTTLTELCLYPRPYFTGCGLTVCYAFTQHEIFSRDLNNQVQLLTDL</sequence>
<dbReference type="Proteomes" id="UP000826195">
    <property type="component" value="Unassembled WGS sequence"/>
</dbReference>
<evidence type="ECO:0000313" key="2">
    <source>
        <dbReference type="EMBL" id="KAH0551910.1"/>
    </source>
</evidence>
<name>A0AAV7IJK8_COTGL</name>
<keyword evidence="3" id="KW-1185">Reference proteome</keyword>
<dbReference type="EMBL" id="JAHXZJ010001492">
    <property type="protein sequence ID" value="KAH0551910.1"/>
    <property type="molecule type" value="Genomic_DNA"/>
</dbReference>
<evidence type="ECO:0000313" key="3">
    <source>
        <dbReference type="Proteomes" id="UP000826195"/>
    </source>
</evidence>
<organism evidence="2 3">
    <name type="scientific">Cotesia glomerata</name>
    <name type="common">Lepidopteran parasitic wasp</name>
    <name type="synonym">Apanteles glomeratus</name>
    <dbReference type="NCBI Taxonomy" id="32391"/>
    <lineage>
        <taxon>Eukaryota</taxon>
        <taxon>Metazoa</taxon>
        <taxon>Ecdysozoa</taxon>
        <taxon>Arthropoda</taxon>
        <taxon>Hexapoda</taxon>
        <taxon>Insecta</taxon>
        <taxon>Pterygota</taxon>
        <taxon>Neoptera</taxon>
        <taxon>Endopterygota</taxon>
        <taxon>Hymenoptera</taxon>
        <taxon>Apocrita</taxon>
        <taxon>Ichneumonoidea</taxon>
        <taxon>Braconidae</taxon>
        <taxon>Microgastrinae</taxon>
        <taxon>Cotesia</taxon>
    </lineage>
</organism>
<reference evidence="2 3" key="1">
    <citation type="journal article" date="2021" name="J. Hered.">
        <title>A chromosome-level genome assembly of the parasitoid wasp, Cotesia glomerata (Hymenoptera: Braconidae).</title>
        <authorList>
            <person name="Pinto B.J."/>
            <person name="Weis J.J."/>
            <person name="Gamble T."/>
            <person name="Ode P.J."/>
            <person name="Paul R."/>
            <person name="Zaspel J.M."/>
        </authorList>
    </citation>
    <scope>NUCLEOTIDE SEQUENCE [LARGE SCALE GENOMIC DNA]</scope>
    <source>
        <strain evidence="2">CgM1</strain>
    </source>
</reference>
<accession>A0AAV7IJK8</accession>
<protein>
    <submittedName>
        <fullName evidence="2">Uncharacterized protein</fullName>
    </submittedName>
</protein>
<proteinExistence type="predicted"/>
<comment type="caution">
    <text evidence="2">The sequence shown here is derived from an EMBL/GenBank/DDBJ whole genome shotgun (WGS) entry which is preliminary data.</text>
</comment>